<dbReference type="Proteomes" id="UP000263833">
    <property type="component" value="Unassembled WGS sequence"/>
</dbReference>
<dbReference type="Pfam" id="PF00254">
    <property type="entry name" value="FKBP_C"/>
    <property type="match status" value="1"/>
</dbReference>
<dbReference type="PANTHER" id="PTHR43811">
    <property type="entry name" value="FKBP-TYPE PEPTIDYL-PROLYL CIS-TRANS ISOMERASE FKPA"/>
    <property type="match status" value="1"/>
</dbReference>
<dbReference type="EC" id="5.2.1.8" evidence="6"/>
<evidence type="ECO:0000256" key="4">
    <source>
        <dbReference type="ARBA" id="ARBA00023235"/>
    </source>
</evidence>
<keyword evidence="3 5" id="KW-0697">Rotamase</keyword>
<dbReference type="Gene3D" id="3.10.50.40">
    <property type="match status" value="1"/>
</dbReference>
<accession>A0A371BIG7</accession>
<dbReference type="AlphaFoldDB" id="A0A371BIG7"/>
<keyword evidence="4 5" id="KW-0413">Isomerase</keyword>
<dbReference type="PROSITE" id="PS50059">
    <property type="entry name" value="FKBP_PPIASE"/>
    <property type="match status" value="1"/>
</dbReference>
<evidence type="ECO:0000313" key="10">
    <source>
        <dbReference type="Proteomes" id="UP000263833"/>
    </source>
</evidence>
<evidence type="ECO:0000256" key="7">
    <source>
        <dbReference type="SAM" id="SignalP"/>
    </source>
</evidence>
<evidence type="ECO:0000256" key="5">
    <source>
        <dbReference type="PROSITE-ProRule" id="PRU00277"/>
    </source>
</evidence>
<comment type="catalytic activity">
    <reaction evidence="1 5 6">
        <text>[protein]-peptidylproline (omega=180) = [protein]-peptidylproline (omega=0)</text>
        <dbReference type="Rhea" id="RHEA:16237"/>
        <dbReference type="Rhea" id="RHEA-COMP:10747"/>
        <dbReference type="Rhea" id="RHEA-COMP:10748"/>
        <dbReference type="ChEBI" id="CHEBI:83833"/>
        <dbReference type="ChEBI" id="CHEBI:83834"/>
        <dbReference type="EC" id="5.2.1.8"/>
    </reaction>
</comment>
<evidence type="ECO:0000256" key="3">
    <source>
        <dbReference type="ARBA" id="ARBA00023110"/>
    </source>
</evidence>
<comment type="similarity">
    <text evidence="2 6">Belongs to the FKBP-type PPIase family.</text>
</comment>
<proteinExistence type="inferred from homology"/>
<evidence type="ECO:0000256" key="6">
    <source>
        <dbReference type="RuleBase" id="RU003915"/>
    </source>
</evidence>
<organism evidence="9 10">
    <name type="scientific">Sphingorhabdus pulchriflava</name>
    <dbReference type="NCBI Taxonomy" id="2292257"/>
    <lineage>
        <taxon>Bacteria</taxon>
        <taxon>Pseudomonadati</taxon>
        <taxon>Pseudomonadota</taxon>
        <taxon>Alphaproteobacteria</taxon>
        <taxon>Sphingomonadales</taxon>
        <taxon>Sphingomonadaceae</taxon>
        <taxon>Sphingorhabdus</taxon>
    </lineage>
</organism>
<dbReference type="InterPro" id="IPR046357">
    <property type="entry name" value="PPIase_dom_sf"/>
</dbReference>
<dbReference type="GO" id="GO:0003755">
    <property type="term" value="F:peptidyl-prolyl cis-trans isomerase activity"/>
    <property type="evidence" value="ECO:0007669"/>
    <property type="project" value="UniProtKB-UniRule"/>
</dbReference>
<evidence type="ECO:0000256" key="1">
    <source>
        <dbReference type="ARBA" id="ARBA00000971"/>
    </source>
</evidence>
<feature type="signal peptide" evidence="7">
    <location>
        <begin position="1"/>
        <end position="28"/>
    </location>
</feature>
<dbReference type="RefSeq" id="WP_115548882.1">
    <property type="nucleotide sequence ID" value="NZ_QRGP01000001.1"/>
</dbReference>
<evidence type="ECO:0000313" key="9">
    <source>
        <dbReference type="EMBL" id="RDV07338.1"/>
    </source>
</evidence>
<feature type="chain" id="PRO_5016844093" description="Peptidyl-prolyl cis-trans isomerase" evidence="7">
    <location>
        <begin position="29"/>
        <end position="268"/>
    </location>
</feature>
<name>A0A371BIG7_9SPHN</name>
<dbReference type="PANTHER" id="PTHR43811:SF19">
    <property type="entry name" value="39 KDA FK506-BINDING NUCLEAR PROTEIN"/>
    <property type="match status" value="1"/>
</dbReference>
<gene>
    <name evidence="9" type="ORF">DXH95_08265</name>
</gene>
<keyword evidence="7" id="KW-0732">Signal</keyword>
<dbReference type="EMBL" id="QRGP01000001">
    <property type="protein sequence ID" value="RDV07338.1"/>
    <property type="molecule type" value="Genomic_DNA"/>
</dbReference>
<sequence length="268" mass="27617">MTDIVRSAVLGAVSAAALLAIPALSAAAATQAPAQPILTCKVKTPEGLSYTVIKAGKGEKPGPDSKVEVNYSGRLAADGSEFDSGEGTKFKVGGVIPGFAQGLKLMQPGGKYRLCIPSALGYGPEGGDPIPPNADLVFEVELLSFTTPPPKPVIAPAERACAQNTASGLGFAMVTTGSGRTPTDADMALVDFTLFDAESGVVQEKREWEKIPLAMATPLFAEGLKMMPAGSTYRFCMPKPDGTMGAPQAGTNITVTLIDVRPASTAED</sequence>
<dbReference type="SUPFAM" id="SSF54534">
    <property type="entry name" value="FKBP-like"/>
    <property type="match status" value="2"/>
</dbReference>
<reference evidence="10" key="1">
    <citation type="submission" date="2018-08" db="EMBL/GenBank/DDBJ databases">
        <authorList>
            <person name="Kim S.-J."/>
            <person name="Jung G.-Y."/>
        </authorList>
    </citation>
    <scope>NUCLEOTIDE SEQUENCE [LARGE SCALE GENOMIC DNA]</scope>
    <source>
        <strain evidence="10">GY_G</strain>
    </source>
</reference>
<protein>
    <recommendedName>
        <fullName evidence="6">Peptidyl-prolyl cis-trans isomerase</fullName>
        <ecNumber evidence="6">5.2.1.8</ecNumber>
    </recommendedName>
</protein>
<dbReference type="InterPro" id="IPR001179">
    <property type="entry name" value="PPIase_FKBP_dom"/>
</dbReference>
<comment type="caution">
    <text evidence="9">The sequence shown here is derived from an EMBL/GenBank/DDBJ whole genome shotgun (WGS) entry which is preliminary data.</text>
</comment>
<keyword evidence="10" id="KW-1185">Reference proteome</keyword>
<evidence type="ECO:0000256" key="2">
    <source>
        <dbReference type="ARBA" id="ARBA00006577"/>
    </source>
</evidence>
<feature type="domain" description="PPIase FKBP-type" evidence="8">
    <location>
        <begin position="64"/>
        <end position="146"/>
    </location>
</feature>
<evidence type="ECO:0000259" key="8">
    <source>
        <dbReference type="PROSITE" id="PS50059"/>
    </source>
</evidence>
<dbReference type="OrthoDB" id="9812109at2"/>